<dbReference type="OrthoDB" id="9805197at2"/>
<dbReference type="InterPro" id="IPR011113">
    <property type="entry name" value="Rho_RNA-bd"/>
</dbReference>
<dbReference type="Gene3D" id="2.40.50.140">
    <property type="entry name" value="Nucleic acid-binding proteins"/>
    <property type="match status" value="1"/>
</dbReference>
<dbReference type="Pfam" id="PF07497">
    <property type="entry name" value="Rho_RNA_bind"/>
    <property type="match status" value="1"/>
</dbReference>
<keyword evidence="7 9" id="KW-0805">Transcription regulation</keyword>
<dbReference type="SMART" id="SM00357">
    <property type="entry name" value="CSP"/>
    <property type="match status" value="1"/>
</dbReference>
<accession>A0A0K6II85</accession>
<dbReference type="InterPro" id="IPR011129">
    <property type="entry name" value="CSD"/>
</dbReference>
<feature type="region of interest" description="RNA-binding 1" evidence="9">
    <location>
        <begin position="78"/>
        <end position="80"/>
    </location>
</feature>
<dbReference type="SUPFAM" id="SSF52540">
    <property type="entry name" value="P-loop containing nucleoside triphosphate hydrolases"/>
    <property type="match status" value="1"/>
</dbReference>
<evidence type="ECO:0000256" key="9">
    <source>
        <dbReference type="HAMAP-Rule" id="MF_01884"/>
    </source>
</evidence>
<dbReference type="GO" id="GO:0006353">
    <property type="term" value="P:DNA-templated transcription termination"/>
    <property type="evidence" value="ECO:0007669"/>
    <property type="project" value="UniProtKB-UniRule"/>
</dbReference>
<evidence type="ECO:0000259" key="12">
    <source>
        <dbReference type="PROSITE" id="PS51856"/>
    </source>
</evidence>
<dbReference type="FunFam" id="2.40.50.140:FF:000010">
    <property type="entry name" value="Transcription termination factor Rho"/>
    <property type="match status" value="1"/>
</dbReference>
<evidence type="ECO:0000256" key="10">
    <source>
        <dbReference type="NCBIfam" id="TIGR00767"/>
    </source>
</evidence>
<reference evidence="14" key="1">
    <citation type="submission" date="2015-08" db="EMBL/GenBank/DDBJ databases">
        <authorList>
            <person name="Varghese N."/>
        </authorList>
    </citation>
    <scope>NUCLEOTIDE SEQUENCE [LARGE SCALE GENOMIC DNA]</scope>
    <source>
        <strain evidence="14">JCM 18476</strain>
    </source>
</reference>
<dbReference type="InterPro" id="IPR011112">
    <property type="entry name" value="Rho-like_N"/>
</dbReference>
<gene>
    <name evidence="9" type="primary">rho</name>
    <name evidence="13" type="ORF">Ga0061065_102145</name>
</gene>
<organism evidence="13 14">
    <name type="scientific">Marinomonas fungiae</name>
    <dbReference type="NCBI Taxonomy" id="1137284"/>
    <lineage>
        <taxon>Bacteria</taxon>
        <taxon>Pseudomonadati</taxon>
        <taxon>Pseudomonadota</taxon>
        <taxon>Gammaproteobacteria</taxon>
        <taxon>Oceanospirillales</taxon>
        <taxon>Oceanospirillaceae</taxon>
        <taxon>Marinomonas</taxon>
    </lineage>
</organism>
<feature type="region of interest" description="RNA-binding 2" evidence="9">
    <location>
        <begin position="284"/>
        <end position="288"/>
    </location>
</feature>
<evidence type="ECO:0000256" key="2">
    <source>
        <dbReference type="ARBA" id="ARBA00022741"/>
    </source>
</evidence>
<feature type="binding site" evidence="9">
    <location>
        <begin position="181"/>
        <end position="186"/>
    </location>
    <ligand>
        <name>ATP</name>
        <dbReference type="ChEBI" id="CHEBI:30616"/>
    </ligand>
</feature>
<name>A0A0K6II85_9GAMM</name>
<dbReference type="Pfam" id="PF00006">
    <property type="entry name" value="ATP-synt_ab"/>
    <property type="match status" value="1"/>
</dbReference>
<sequence length="421" mass="47213">MNLTELKQKSVPELLDIAAEMGLDNLARSRKQDVIFAILKRHAKSGEDIYGDGILEILQDGFGFLRSPDSSYLAGPDDIYVSPSQIRRFNLRTGDTIAGKIRPPKDGERYFALLKVNEINFDKPDSVRNKILFENLTPLFANERLVMETGNGSTEDITSRIIDLVAPMGKGQRALIVSPPKAGKTFMLQNIANAITRNNPECHMIVLLIDERPEEVTEMSRTVRGEVVASTFDEPPARHVQVAEMVIEKAKRLVEHKKDVVILLDSITRLARAYNTVIPSSGKVLTGGVDANALERPKRFFGAARNIEEGGSLTIIATALVDTGSKMDEVIFEEFKGTGNCELHLDRKIAEKRTFPAINIRRSGTRREDLLTTEDELQRMWILRKLLNPMEDTAATEFLIDRLKVTKTNDDFFESMKGKNK</sequence>
<evidence type="ECO:0000256" key="7">
    <source>
        <dbReference type="ARBA" id="ARBA00023015"/>
    </source>
</evidence>
<dbReference type="FunFam" id="3.40.50.300:FF:000072">
    <property type="entry name" value="Transcription termination factor Rho"/>
    <property type="match status" value="1"/>
</dbReference>
<dbReference type="GO" id="GO:0005524">
    <property type="term" value="F:ATP binding"/>
    <property type="evidence" value="ECO:0007669"/>
    <property type="project" value="UniProtKB-UniRule"/>
</dbReference>
<dbReference type="InterPro" id="IPR000194">
    <property type="entry name" value="ATPase_F1/V1/A1_a/bsu_nucl-bd"/>
</dbReference>
<dbReference type="InterPro" id="IPR004665">
    <property type="entry name" value="Term_rho"/>
</dbReference>
<dbReference type="InterPro" id="IPR027417">
    <property type="entry name" value="P-loop_NTPase"/>
</dbReference>
<keyword evidence="4 9" id="KW-0347">Helicase</keyword>
<dbReference type="PANTHER" id="PTHR46425">
    <property type="entry name" value="TRANSCRIPTION TERMINATION FACTOR RHO"/>
    <property type="match status" value="1"/>
</dbReference>
<dbReference type="GO" id="GO:0008186">
    <property type="term" value="F:ATP-dependent activity, acting on RNA"/>
    <property type="evidence" value="ECO:0007669"/>
    <property type="project" value="UniProtKB-UniRule"/>
</dbReference>
<evidence type="ECO:0000256" key="4">
    <source>
        <dbReference type="ARBA" id="ARBA00022806"/>
    </source>
</evidence>
<keyword evidence="2 9" id="KW-0547">Nucleotide-binding</keyword>
<dbReference type="GO" id="GO:0003723">
    <property type="term" value="F:RNA binding"/>
    <property type="evidence" value="ECO:0007669"/>
    <property type="project" value="UniProtKB-UniRule"/>
</dbReference>
<dbReference type="NCBIfam" id="TIGR00767">
    <property type="entry name" value="rho"/>
    <property type="match status" value="1"/>
</dbReference>
<evidence type="ECO:0000256" key="8">
    <source>
        <dbReference type="ARBA" id="ARBA00023163"/>
    </source>
</evidence>
<comment type="subunit">
    <text evidence="9">Homohexamer. The homohexamer assembles into an open ring structure.</text>
</comment>
<keyword evidence="1 9" id="KW-0806">Transcription termination</keyword>
<proteinExistence type="inferred from homology"/>
<dbReference type="EMBL" id="CYHG01000002">
    <property type="protein sequence ID" value="CUB02808.1"/>
    <property type="molecule type" value="Genomic_DNA"/>
</dbReference>
<feature type="region of interest" description="RNA-binding 1" evidence="9">
    <location>
        <begin position="61"/>
        <end position="66"/>
    </location>
</feature>
<feature type="binding site" evidence="9">
    <location>
        <begin position="169"/>
        <end position="174"/>
    </location>
    <ligand>
        <name>ATP</name>
        <dbReference type="ChEBI" id="CHEBI:30616"/>
    </ligand>
</feature>
<dbReference type="Pfam" id="PF07498">
    <property type="entry name" value="Rho_N"/>
    <property type="match status" value="1"/>
</dbReference>
<dbReference type="PANTHER" id="PTHR46425:SF1">
    <property type="entry name" value="TRANSCRIPTION TERMINATION FACTOR RHO"/>
    <property type="match status" value="1"/>
</dbReference>
<evidence type="ECO:0000256" key="11">
    <source>
        <dbReference type="PROSITE-ProRule" id="PRU01203"/>
    </source>
</evidence>
<keyword evidence="5 9" id="KW-0067">ATP-binding</keyword>
<comment type="function">
    <text evidence="9">Facilitates transcription termination by a mechanism that involves Rho binding to the nascent RNA, activation of Rho's RNA-dependent ATPase activity, and release of the mRNA from the DNA template.</text>
</comment>
<dbReference type="SUPFAM" id="SSF50249">
    <property type="entry name" value="Nucleic acid-binding proteins"/>
    <property type="match status" value="1"/>
</dbReference>
<evidence type="ECO:0000256" key="6">
    <source>
        <dbReference type="ARBA" id="ARBA00022884"/>
    </source>
</evidence>
<dbReference type="Gene3D" id="3.40.50.300">
    <property type="entry name" value="P-loop containing nucleotide triphosphate hydrolases"/>
    <property type="match status" value="1"/>
</dbReference>
<dbReference type="EC" id="3.6.4.-" evidence="9 10"/>
<evidence type="ECO:0000313" key="14">
    <source>
        <dbReference type="Proteomes" id="UP000182769"/>
    </source>
</evidence>
<feature type="site" description="RNA-binding 2" evidence="9">
    <location>
        <position position="326"/>
    </location>
</feature>
<evidence type="ECO:0000256" key="3">
    <source>
        <dbReference type="ARBA" id="ARBA00022801"/>
    </source>
</evidence>
<protein>
    <recommendedName>
        <fullName evidence="9 10">Transcription termination factor Rho</fullName>
        <ecNumber evidence="9 10">3.6.4.-</ecNumber>
    </recommendedName>
    <alternativeName>
        <fullName evidence="9">ATP-dependent helicase Rho</fullName>
    </alternativeName>
</protein>
<dbReference type="HAMAP" id="MF_01884">
    <property type="entry name" value="Rho"/>
    <property type="match status" value="1"/>
</dbReference>
<evidence type="ECO:0000256" key="5">
    <source>
        <dbReference type="ARBA" id="ARBA00022840"/>
    </source>
</evidence>
<feature type="region of interest" description="RNA-binding 1" evidence="9">
    <location>
        <begin position="108"/>
        <end position="110"/>
    </location>
</feature>
<dbReference type="GO" id="GO:0005829">
    <property type="term" value="C:cytosol"/>
    <property type="evidence" value="ECO:0007669"/>
    <property type="project" value="UniProtKB-ARBA"/>
</dbReference>
<keyword evidence="8 9" id="KW-0804">Transcription</keyword>
<dbReference type="InterPro" id="IPR036269">
    <property type="entry name" value="Rho_N_sf"/>
</dbReference>
<dbReference type="Gene3D" id="1.10.720.10">
    <property type="match status" value="1"/>
</dbReference>
<dbReference type="InterPro" id="IPR003593">
    <property type="entry name" value="AAA+_ATPase"/>
</dbReference>
<dbReference type="Proteomes" id="UP000182769">
    <property type="component" value="Unassembled WGS sequence"/>
</dbReference>
<dbReference type="GO" id="GO:0004386">
    <property type="term" value="F:helicase activity"/>
    <property type="evidence" value="ECO:0007669"/>
    <property type="project" value="UniProtKB-UniRule"/>
</dbReference>
<dbReference type="SMART" id="SM00382">
    <property type="entry name" value="AAA"/>
    <property type="match status" value="1"/>
</dbReference>
<dbReference type="SUPFAM" id="SSF68912">
    <property type="entry name" value="Rho N-terminal domain-like"/>
    <property type="match status" value="1"/>
</dbReference>
<dbReference type="CDD" id="cd01128">
    <property type="entry name" value="rho_factor_C"/>
    <property type="match status" value="1"/>
</dbReference>
<dbReference type="AlphaFoldDB" id="A0A0K6II85"/>
<evidence type="ECO:0000313" key="13">
    <source>
        <dbReference type="EMBL" id="CUB02808.1"/>
    </source>
</evidence>
<dbReference type="PROSITE" id="PS51856">
    <property type="entry name" value="RHO_RNA_BD"/>
    <property type="match status" value="1"/>
</dbReference>
<comment type="similarity">
    <text evidence="9 11">Belongs to the Rho family.</text>
</comment>
<feature type="binding site" evidence="9">
    <location>
        <position position="212"/>
    </location>
    <ligand>
        <name>ATP</name>
        <dbReference type="ChEBI" id="CHEBI:30616"/>
    </ligand>
</feature>
<dbReference type="RefSeq" id="WP_055461779.1">
    <property type="nucleotide sequence ID" value="NZ_CYHG01000002.1"/>
</dbReference>
<feature type="domain" description="Rho RNA-BD" evidence="12">
    <location>
        <begin position="48"/>
        <end position="123"/>
    </location>
</feature>
<dbReference type="GO" id="GO:0016787">
    <property type="term" value="F:hydrolase activity"/>
    <property type="evidence" value="ECO:0007669"/>
    <property type="project" value="UniProtKB-KW"/>
</dbReference>
<dbReference type="SMART" id="SM00959">
    <property type="entry name" value="Rho_N"/>
    <property type="match status" value="1"/>
</dbReference>
<keyword evidence="14" id="KW-1185">Reference proteome</keyword>
<dbReference type="InterPro" id="IPR041703">
    <property type="entry name" value="Rho_factor_ATP-bd"/>
</dbReference>
<evidence type="ECO:0000256" key="1">
    <source>
        <dbReference type="ARBA" id="ARBA00022472"/>
    </source>
</evidence>
<dbReference type="CDD" id="cd04459">
    <property type="entry name" value="Rho_CSD"/>
    <property type="match status" value="1"/>
</dbReference>
<dbReference type="STRING" id="1137284.GCA_001418205_00650"/>
<keyword evidence="3 9" id="KW-0378">Hydrolase</keyword>
<keyword evidence="6 9" id="KW-0694">RNA-binding</keyword>
<dbReference type="InterPro" id="IPR012340">
    <property type="entry name" value="NA-bd_OB-fold"/>
</dbReference>
<dbReference type="NCBIfam" id="NF006886">
    <property type="entry name" value="PRK09376.1"/>
    <property type="match status" value="1"/>
</dbReference>